<dbReference type="Pfam" id="PF10551">
    <property type="entry name" value="MULE"/>
    <property type="match status" value="1"/>
</dbReference>
<dbReference type="EMBL" id="NBSK02000003">
    <property type="protein sequence ID" value="KAJ0215371.1"/>
    <property type="molecule type" value="Genomic_DNA"/>
</dbReference>
<comment type="caution">
    <text evidence="2">The sequence shown here is derived from an EMBL/GenBank/DDBJ whole genome shotgun (WGS) entry which is preliminary data.</text>
</comment>
<organism evidence="2 3">
    <name type="scientific">Lactuca sativa</name>
    <name type="common">Garden lettuce</name>
    <dbReference type="NCBI Taxonomy" id="4236"/>
    <lineage>
        <taxon>Eukaryota</taxon>
        <taxon>Viridiplantae</taxon>
        <taxon>Streptophyta</taxon>
        <taxon>Embryophyta</taxon>
        <taxon>Tracheophyta</taxon>
        <taxon>Spermatophyta</taxon>
        <taxon>Magnoliopsida</taxon>
        <taxon>eudicotyledons</taxon>
        <taxon>Gunneridae</taxon>
        <taxon>Pentapetalae</taxon>
        <taxon>asterids</taxon>
        <taxon>campanulids</taxon>
        <taxon>Asterales</taxon>
        <taxon>Asteraceae</taxon>
        <taxon>Cichorioideae</taxon>
        <taxon>Cichorieae</taxon>
        <taxon>Lactucinae</taxon>
        <taxon>Lactuca</taxon>
    </lineage>
</organism>
<accession>A0A9R1VZ77</accession>
<dbReference type="Proteomes" id="UP000235145">
    <property type="component" value="Unassembled WGS sequence"/>
</dbReference>
<proteinExistence type="predicted"/>
<gene>
    <name evidence="2" type="ORF">LSAT_V11C300101640</name>
</gene>
<dbReference type="PANTHER" id="PTHR31569">
    <property type="entry name" value="SWIM-TYPE DOMAIN-CONTAINING PROTEIN"/>
    <property type="match status" value="1"/>
</dbReference>
<evidence type="ECO:0000259" key="1">
    <source>
        <dbReference type="Pfam" id="PF10551"/>
    </source>
</evidence>
<dbReference type="InterPro" id="IPR018289">
    <property type="entry name" value="MULE_transposase_dom"/>
</dbReference>
<feature type="domain" description="MULE transposase" evidence="1">
    <location>
        <begin position="148"/>
        <end position="231"/>
    </location>
</feature>
<evidence type="ECO:0000313" key="2">
    <source>
        <dbReference type="EMBL" id="KAJ0215371.1"/>
    </source>
</evidence>
<name>A0A9R1VZ77_LACSA</name>
<evidence type="ECO:0000313" key="3">
    <source>
        <dbReference type="Proteomes" id="UP000235145"/>
    </source>
</evidence>
<sequence length="245" mass="28323">MWHEFSDMWSLQKDKKTKTSGGYFVIGVVSINIQIRQAEIHRQTNCPFELVKIYYKTDDFWTLKVINGEHNHDPKMYMDGHAFAKRLTTNERRMVEDMTDNDVCPHNILSTLKSQNKHNTPFTMYEKNIDHICVHVEAMDAIAFPQGLTMDAMYKTNKYNMSLLEIVGVTSTNNTFSIAFVLMDEEKEANYTWALNCLRTTLGGYDGPYVIVTNRELALMNACANVFPASNRLNFYETPRFENIG</sequence>
<keyword evidence="3" id="KW-1185">Reference proteome</keyword>
<reference evidence="2 3" key="1">
    <citation type="journal article" date="2017" name="Nat. Commun.">
        <title>Genome assembly with in vitro proximity ligation data and whole-genome triplication in lettuce.</title>
        <authorList>
            <person name="Reyes-Chin-Wo S."/>
            <person name="Wang Z."/>
            <person name="Yang X."/>
            <person name="Kozik A."/>
            <person name="Arikit S."/>
            <person name="Song C."/>
            <person name="Xia L."/>
            <person name="Froenicke L."/>
            <person name="Lavelle D.O."/>
            <person name="Truco M.J."/>
            <person name="Xia R."/>
            <person name="Zhu S."/>
            <person name="Xu C."/>
            <person name="Xu H."/>
            <person name="Xu X."/>
            <person name="Cox K."/>
            <person name="Korf I."/>
            <person name="Meyers B.C."/>
            <person name="Michelmore R.W."/>
        </authorList>
    </citation>
    <scope>NUCLEOTIDE SEQUENCE [LARGE SCALE GENOMIC DNA]</scope>
    <source>
        <strain evidence="3">cv. Salinas</strain>
        <tissue evidence="2">Seedlings</tissue>
    </source>
</reference>
<dbReference type="PANTHER" id="PTHR31569:SF4">
    <property type="entry name" value="SWIM-TYPE DOMAIN-CONTAINING PROTEIN"/>
    <property type="match status" value="1"/>
</dbReference>
<dbReference type="AlphaFoldDB" id="A0A9R1VZ77"/>
<protein>
    <recommendedName>
        <fullName evidence="1">MULE transposase domain-containing protein</fullName>
    </recommendedName>
</protein>
<dbReference type="InterPro" id="IPR052579">
    <property type="entry name" value="Zinc_finger_SWIM"/>
</dbReference>